<comment type="caution">
    <text evidence="1">The sequence shown here is derived from an EMBL/GenBank/DDBJ whole genome shotgun (WGS) entry which is preliminary data.</text>
</comment>
<reference evidence="1" key="1">
    <citation type="journal article" date="2014" name="Int. J. Syst. Evol. Microbiol.">
        <title>Complete genome sequence of Corynebacterium casei LMG S-19264T (=DSM 44701T), isolated from a smear-ripened cheese.</title>
        <authorList>
            <consortium name="US DOE Joint Genome Institute (JGI-PGF)"/>
            <person name="Walter F."/>
            <person name="Albersmeier A."/>
            <person name="Kalinowski J."/>
            <person name="Ruckert C."/>
        </authorList>
    </citation>
    <scope>NUCLEOTIDE SEQUENCE</scope>
    <source>
        <strain evidence="1">CGMCC 1.15447</strain>
    </source>
</reference>
<protein>
    <submittedName>
        <fullName evidence="1">Uncharacterized protein</fullName>
    </submittedName>
</protein>
<proteinExistence type="predicted"/>
<evidence type="ECO:0000313" key="1">
    <source>
        <dbReference type="EMBL" id="GGA58459.1"/>
    </source>
</evidence>
<keyword evidence="2" id="KW-1185">Reference proteome</keyword>
<evidence type="ECO:0000313" key="2">
    <source>
        <dbReference type="Proteomes" id="UP000648801"/>
    </source>
</evidence>
<gene>
    <name evidence="1" type="ORF">GCM10011507_07270</name>
</gene>
<reference evidence="1" key="2">
    <citation type="submission" date="2020-09" db="EMBL/GenBank/DDBJ databases">
        <authorList>
            <person name="Sun Q."/>
            <person name="Zhou Y."/>
        </authorList>
    </citation>
    <scope>NUCLEOTIDE SEQUENCE</scope>
    <source>
        <strain evidence="1">CGMCC 1.15447</strain>
    </source>
</reference>
<sequence>MCSENLNHESSHGSSPVDTIRTFSYTSGQTKNASLPEFADQIATHLQFGNGIFWSGSPVYFDRQLRSQTFV</sequence>
<dbReference type="Proteomes" id="UP000648801">
    <property type="component" value="Unassembled WGS sequence"/>
</dbReference>
<accession>A0A916RIG1</accession>
<name>A0A916RIG1_9BACT</name>
<dbReference type="AlphaFoldDB" id="A0A916RIG1"/>
<organism evidence="1 2">
    <name type="scientific">Edaphobacter acidisoli</name>
    <dbReference type="NCBI Taxonomy" id="2040573"/>
    <lineage>
        <taxon>Bacteria</taxon>
        <taxon>Pseudomonadati</taxon>
        <taxon>Acidobacteriota</taxon>
        <taxon>Terriglobia</taxon>
        <taxon>Terriglobales</taxon>
        <taxon>Acidobacteriaceae</taxon>
        <taxon>Edaphobacter</taxon>
    </lineage>
</organism>
<dbReference type="EMBL" id="BMJB01000001">
    <property type="protein sequence ID" value="GGA58459.1"/>
    <property type="molecule type" value="Genomic_DNA"/>
</dbReference>